<name>A0A9J5WX36_SOLCO</name>
<dbReference type="AlphaFoldDB" id="A0A9J5WX36"/>
<proteinExistence type="predicted"/>
<sequence length="133" mass="15609">ELKVLLELLAKVEASNIDATIPDRMTYISKENLYVKECYRQLGNKDKRTLPTKIMCFNLLALNIANLTMDSLNMKAYQLVTDVVFIIDAYASWSRWKVDKTINKALLMIPAAIFWRLQNERNRRWFDGQYCPK</sequence>
<accession>A0A9J5WX36</accession>
<dbReference type="EMBL" id="JACXVP010000010">
    <property type="protein sequence ID" value="KAG5580409.1"/>
    <property type="molecule type" value="Genomic_DNA"/>
</dbReference>
<keyword evidence="2" id="KW-1185">Reference proteome</keyword>
<protein>
    <submittedName>
        <fullName evidence="1">Uncharacterized protein</fullName>
    </submittedName>
</protein>
<gene>
    <name evidence="1" type="ORF">H5410_051036</name>
</gene>
<reference evidence="1 2" key="1">
    <citation type="submission" date="2020-09" db="EMBL/GenBank/DDBJ databases">
        <title>De no assembly of potato wild relative species, Solanum commersonii.</title>
        <authorList>
            <person name="Cho K."/>
        </authorList>
    </citation>
    <scope>NUCLEOTIDE SEQUENCE [LARGE SCALE GENOMIC DNA]</scope>
    <source>
        <strain evidence="1">LZ3.2</strain>
        <tissue evidence="1">Leaf</tissue>
    </source>
</reference>
<organism evidence="1 2">
    <name type="scientific">Solanum commersonii</name>
    <name type="common">Commerson's wild potato</name>
    <name type="synonym">Commerson's nightshade</name>
    <dbReference type="NCBI Taxonomy" id="4109"/>
    <lineage>
        <taxon>Eukaryota</taxon>
        <taxon>Viridiplantae</taxon>
        <taxon>Streptophyta</taxon>
        <taxon>Embryophyta</taxon>
        <taxon>Tracheophyta</taxon>
        <taxon>Spermatophyta</taxon>
        <taxon>Magnoliopsida</taxon>
        <taxon>eudicotyledons</taxon>
        <taxon>Gunneridae</taxon>
        <taxon>Pentapetalae</taxon>
        <taxon>asterids</taxon>
        <taxon>lamiids</taxon>
        <taxon>Solanales</taxon>
        <taxon>Solanaceae</taxon>
        <taxon>Solanoideae</taxon>
        <taxon>Solaneae</taxon>
        <taxon>Solanum</taxon>
    </lineage>
</organism>
<dbReference type="Proteomes" id="UP000824120">
    <property type="component" value="Chromosome 10"/>
</dbReference>
<evidence type="ECO:0000313" key="1">
    <source>
        <dbReference type="EMBL" id="KAG5580409.1"/>
    </source>
</evidence>
<feature type="non-terminal residue" evidence="1">
    <location>
        <position position="1"/>
    </location>
</feature>
<comment type="caution">
    <text evidence="1">The sequence shown here is derived from an EMBL/GenBank/DDBJ whole genome shotgun (WGS) entry which is preliminary data.</text>
</comment>
<evidence type="ECO:0000313" key="2">
    <source>
        <dbReference type="Proteomes" id="UP000824120"/>
    </source>
</evidence>